<dbReference type="Proteomes" id="UP000772434">
    <property type="component" value="Unassembled WGS sequence"/>
</dbReference>
<reference evidence="1" key="1">
    <citation type="submission" date="2020-11" db="EMBL/GenBank/DDBJ databases">
        <authorList>
            <consortium name="DOE Joint Genome Institute"/>
            <person name="Ahrendt S."/>
            <person name="Riley R."/>
            <person name="Andreopoulos W."/>
            <person name="Labutti K."/>
            <person name="Pangilinan J."/>
            <person name="Ruiz-Duenas F.J."/>
            <person name="Barrasa J.M."/>
            <person name="Sanchez-Garcia M."/>
            <person name="Camarero S."/>
            <person name="Miyauchi S."/>
            <person name="Serrano A."/>
            <person name="Linde D."/>
            <person name="Babiker R."/>
            <person name="Drula E."/>
            <person name="Ayuso-Fernandez I."/>
            <person name="Pacheco R."/>
            <person name="Padilla G."/>
            <person name="Ferreira P."/>
            <person name="Barriuso J."/>
            <person name="Kellner H."/>
            <person name="Castanera R."/>
            <person name="Alfaro M."/>
            <person name="Ramirez L."/>
            <person name="Pisabarro A.G."/>
            <person name="Kuo A."/>
            <person name="Tritt A."/>
            <person name="Lipzen A."/>
            <person name="He G."/>
            <person name="Yan M."/>
            <person name="Ng V."/>
            <person name="Cullen D."/>
            <person name="Martin F."/>
            <person name="Rosso M.-N."/>
            <person name="Henrissat B."/>
            <person name="Hibbett D."/>
            <person name="Martinez A.T."/>
            <person name="Grigoriev I.V."/>
        </authorList>
    </citation>
    <scope>NUCLEOTIDE SEQUENCE</scope>
    <source>
        <strain evidence="1">AH 40177</strain>
    </source>
</reference>
<evidence type="ECO:0000313" key="3">
    <source>
        <dbReference type="Proteomes" id="UP000772434"/>
    </source>
</evidence>
<comment type="caution">
    <text evidence="1">The sequence shown here is derived from an EMBL/GenBank/DDBJ whole genome shotgun (WGS) entry which is preliminary data.</text>
</comment>
<keyword evidence="3" id="KW-1185">Reference proteome</keyword>
<dbReference type="AlphaFoldDB" id="A0A9P5TXX9"/>
<dbReference type="OrthoDB" id="3253621at2759"/>
<gene>
    <name evidence="1" type="ORF">BDP27DRAFT_1151642</name>
    <name evidence="2" type="ORF">BDP27DRAFT_1166051</name>
</gene>
<organism evidence="1 3">
    <name type="scientific">Rhodocollybia butyracea</name>
    <dbReference type="NCBI Taxonomy" id="206335"/>
    <lineage>
        <taxon>Eukaryota</taxon>
        <taxon>Fungi</taxon>
        <taxon>Dikarya</taxon>
        <taxon>Basidiomycota</taxon>
        <taxon>Agaricomycotina</taxon>
        <taxon>Agaricomycetes</taxon>
        <taxon>Agaricomycetidae</taxon>
        <taxon>Agaricales</taxon>
        <taxon>Marasmiineae</taxon>
        <taxon>Omphalotaceae</taxon>
        <taxon>Rhodocollybia</taxon>
    </lineage>
</organism>
<evidence type="ECO:0000313" key="1">
    <source>
        <dbReference type="EMBL" id="KAF9059925.1"/>
    </source>
</evidence>
<dbReference type="EMBL" id="JADNRY010000124">
    <property type="protein sequence ID" value="KAF9064422.1"/>
    <property type="molecule type" value="Genomic_DNA"/>
</dbReference>
<dbReference type="Gene3D" id="3.60.130.30">
    <property type="match status" value="1"/>
</dbReference>
<name>A0A9P5TXX9_9AGAR</name>
<dbReference type="EMBL" id="JADNRY010000270">
    <property type="protein sequence ID" value="KAF9059925.1"/>
    <property type="molecule type" value="Genomic_DNA"/>
</dbReference>
<accession>A0A9P5TXX9</accession>
<proteinExistence type="predicted"/>
<protein>
    <submittedName>
        <fullName evidence="1">Uncharacterized protein</fullName>
    </submittedName>
</protein>
<sequence length="70" mass="7904">HRDQLNWAFGRCTITALGPFNARRSAELILWELRLVIDFPRAATILLPSAVITHSNTLIHSDDSRSSFTL</sequence>
<evidence type="ECO:0000313" key="2">
    <source>
        <dbReference type="EMBL" id="KAF9064422.1"/>
    </source>
</evidence>
<feature type="non-terminal residue" evidence="1">
    <location>
        <position position="1"/>
    </location>
</feature>
<feature type="non-terminal residue" evidence="1">
    <location>
        <position position="70"/>
    </location>
</feature>